<evidence type="ECO:0000313" key="1">
    <source>
        <dbReference type="EMBL" id="MFC3087676.1"/>
    </source>
</evidence>
<gene>
    <name evidence="1" type="ORF">ACFOD6_16640</name>
</gene>
<organism evidence="1 2">
    <name type="scientific">Tabrizicola soli</name>
    <dbReference type="NCBI Taxonomy" id="2185115"/>
    <lineage>
        <taxon>Bacteria</taxon>
        <taxon>Pseudomonadati</taxon>
        <taxon>Pseudomonadota</taxon>
        <taxon>Alphaproteobacteria</taxon>
        <taxon>Rhodobacterales</taxon>
        <taxon>Paracoccaceae</taxon>
        <taxon>Tabrizicola</taxon>
    </lineage>
</organism>
<dbReference type="Pfam" id="PF20107">
    <property type="entry name" value="DUF6497"/>
    <property type="match status" value="1"/>
</dbReference>
<evidence type="ECO:0000313" key="2">
    <source>
        <dbReference type="Proteomes" id="UP001595445"/>
    </source>
</evidence>
<dbReference type="Proteomes" id="UP001595445">
    <property type="component" value="Unassembled WGS sequence"/>
</dbReference>
<sequence>MARRTFPLLALPVLAVLSACREDGEGIPVPSGRALSLIEVVTNAPGTEGAAARFRFLAPGLIPDEAEAAAVDMQALCDDYALPRTEGMVPAPQHIIISFSGENLPFGQTAPDVVQFFESYAIGTGTCIWEQF</sequence>
<dbReference type="RefSeq" id="WP_197642233.1">
    <property type="nucleotide sequence ID" value="NZ_JAEACP010000003.1"/>
</dbReference>
<proteinExistence type="predicted"/>
<comment type="caution">
    <text evidence="1">The sequence shown here is derived from an EMBL/GenBank/DDBJ whole genome shotgun (WGS) entry which is preliminary data.</text>
</comment>
<name>A0ABV7DXU2_9RHOB</name>
<dbReference type="InterPro" id="IPR045467">
    <property type="entry name" value="DUF6497"/>
</dbReference>
<keyword evidence="2" id="KW-1185">Reference proteome</keyword>
<reference evidence="2" key="1">
    <citation type="journal article" date="2019" name="Int. J. Syst. Evol. Microbiol.">
        <title>The Global Catalogue of Microorganisms (GCM) 10K type strain sequencing project: providing services to taxonomists for standard genome sequencing and annotation.</title>
        <authorList>
            <consortium name="The Broad Institute Genomics Platform"/>
            <consortium name="The Broad Institute Genome Sequencing Center for Infectious Disease"/>
            <person name="Wu L."/>
            <person name="Ma J."/>
        </authorList>
    </citation>
    <scope>NUCLEOTIDE SEQUENCE [LARGE SCALE GENOMIC DNA]</scope>
    <source>
        <strain evidence="2">KCTC 62102</strain>
    </source>
</reference>
<dbReference type="EMBL" id="JBHRSM010000026">
    <property type="protein sequence ID" value="MFC3087676.1"/>
    <property type="molecule type" value="Genomic_DNA"/>
</dbReference>
<dbReference type="PROSITE" id="PS51257">
    <property type="entry name" value="PROKAR_LIPOPROTEIN"/>
    <property type="match status" value="1"/>
</dbReference>
<accession>A0ABV7DXU2</accession>
<protein>
    <submittedName>
        <fullName evidence="1">DUF6497 family protein</fullName>
    </submittedName>
</protein>